<dbReference type="Gene3D" id="3.40.50.300">
    <property type="entry name" value="P-loop containing nucleotide triphosphate hydrolases"/>
    <property type="match status" value="1"/>
</dbReference>
<organism evidence="1 2">
    <name type="scientific">Myxozyma melibiosi</name>
    <dbReference type="NCBI Taxonomy" id="54550"/>
    <lineage>
        <taxon>Eukaryota</taxon>
        <taxon>Fungi</taxon>
        <taxon>Dikarya</taxon>
        <taxon>Ascomycota</taxon>
        <taxon>Saccharomycotina</taxon>
        <taxon>Lipomycetes</taxon>
        <taxon>Lipomycetales</taxon>
        <taxon>Lipomycetaceae</taxon>
        <taxon>Myxozyma</taxon>
    </lineage>
</organism>
<protein>
    <submittedName>
        <fullName evidence="1">D-glycerate 3-kinase</fullName>
    </submittedName>
</protein>
<dbReference type="SUPFAM" id="SSF52540">
    <property type="entry name" value="P-loop containing nucleoside triphosphate hydrolases"/>
    <property type="match status" value="1"/>
</dbReference>
<reference evidence="1 2" key="1">
    <citation type="submission" date="2024-03" db="EMBL/GenBank/DDBJ databases">
        <title>Genome-scale model development and genomic sequencing of the oleaginous clade Lipomyces.</title>
        <authorList>
            <consortium name="Lawrence Berkeley National Laboratory"/>
            <person name="Czajka J.J."/>
            <person name="Han Y."/>
            <person name="Kim J."/>
            <person name="Mondo S.J."/>
            <person name="Hofstad B.A."/>
            <person name="Robles A."/>
            <person name="Haridas S."/>
            <person name="Riley R."/>
            <person name="LaButti K."/>
            <person name="Pangilinan J."/>
            <person name="Andreopoulos W."/>
            <person name="Lipzen A."/>
            <person name="Yan J."/>
            <person name="Wang M."/>
            <person name="Ng V."/>
            <person name="Grigoriev I.V."/>
            <person name="Spatafora J.W."/>
            <person name="Magnuson J.K."/>
            <person name="Baker S.E."/>
            <person name="Pomraning K.R."/>
        </authorList>
    </citation>
    <scope>NUCLEOTIDE SEQUENCE [LARGE SCALE GENOMIC DNA]</scope>
    <source>
        <strain evidence="1 2">Phaff 52-87</strain>
    </source>
</reference>
<evidence type="ECO:0000313" key="2">
    <source>
        <dbReference type="Proteomes" id="UP001498771"/>
    </source>
</evidence>
<accession>A0ABR1F9E7</accession>
<dbReference type="GeneID" id="90035863"/>
<dbReference type="InterPro" id="IPR027417">
    <property type="entry name" value="P-loop_NTPase"/>
</dbReference>
<keyword evidence="2" id="KW-1185">Reference proteome</keyword>
<dbReference type="RefSeq" id="XP_064769504.1">
    <property type="nucleotide sequence ID" value="XM_064910351.1"/>
</dbReference>
<evidence type="ECO:0000313" key="1">
    <source>
        <dbReference type="EMBL" id="KAK7206471.1"/>
    </source>
</evidence>
<dbReference type="PANTHER" id="PTHR10285">
    <property type="entry name" value="URIDINE KINASE"/>
    <property type="match status" value="1"/>
</dbReference>
<gene>
    <name evidence="1" type="ORF">BZA70DRAFT_235790</name>
</gene>
<name>A0ABR1F9E7_9ASCO</name>
<dbReference type="EMBL" id="JBBJBU010000002">
    <property type="protein sequence ID" value="KAK7206471.1"/>
    <property type="molecule type" value="Genomic_DNA"/>
</dbReference>
<comment type="caution">
    <text evidence="1">The sequence shown here is derived from an EMBL/GenBank/DDBJ whole genome shotgun (WGS) entry which is preliminary data.</text>
</comment>
<sequence>MAKQIIDDKCPICIPFILKRLQEHTSKSTDPFFIGLNGVQGVGKTTLVTMLEQTLKQPPYSLPIVVLSIDDLYLTHADQVALASSDPKNPLIQHRGVPGTHDMSLAAKVFSALKSGTETKIPLYDKSQFNGQGDRAPESTWATVNKPGEPKIKVVLFEGWCVGFRALADEGVLKKREESVVAHEAGTGDLRSALWKNRPEDLLFINSKLREYDVMTDLFDAFVHVDAEKTEYVYNWRLQQEAELRERSGRGMTDEQVVEFVDGYYPAYELYTDGLRSGVIKGVEGAQLRMTVKEDRKVISSTVI</sequence>
<dbReference type="Proteomes" id="UP001498771">
    <property type="component" value="Unassembled WGS sequence"/>
</dbReference>
<proteinExistence type="predicted"/>